<accession>A0A6G1CZI5</accession>
<evidence type="ECO:0000313" key="2">
    <source>
        <dbReference type="EMBL" id="KAF0905487.1"/>
    </source>
</evidence>
<evidence type="ECO:0000256" key="1">
    <source>
        <dbReference type="SAM" id="MobiDB-lite"/>
    </source>
</evidence>
<dbReference type="Proteomes" id="UP000479710">
    <property type="component" value="Unassembled WGS sequence"/>
</dbReference>
<evidence type="ECO:0000313" key="3">
    <source>
        <dbReference type="Proteomes" id="UP000479710"/>
    </source>
</evidence>
<organism evidence="2 3">
    <name type="scientific">Oryza meyeriana var. granulata</name>
    <dbReference type="NCBI Taxonomy" id="110450"/>
    <lineage>
        <taxon>Eukaryota</taxon>
        <taxon>Viridiplantae</taxon>
        <taxon>Streptophyta</taxon>
        <taxon>Embryophyta</taxon>
        <taxon>Tracheophyta</taxon>
        <taxon>Spermatophyta</taxon>
        <taxon>Magnoliopsida</taxon>
        <taxon>Liliopsida</taxon>
        <taxon>Poales</taxon>
        <taxon>Poaceae</taxon>
        <taxon>BOP clade</taxon>
        <taxon>Oryzoideae</taxon>
        <taxon>Oryzeae</taxon>
        <taxon>Oryzinae</taxon>
        <taxon>Oryza</taxon>
        <taxon>Oryza meyeriana</taxon>
    </lineage>
</organism>
<evidence type="ECO:0008006" key="4">
    <source>
        <dbReference type="Google" id="ProtNLM"/>
    </source>
</evidence>
<dbReference type="EMBL" id="SPHZ02000007">
    <property type="protein sequence ID" value="KAF0905487.1"/>
    <property type="molecule type" value="Genomic_DNA"/>
</dbReference>
<name>A0A6G1CZI5_9ORYZ</name>
<sequence length="92" mass="9718">MWTSKEGVGREGAGGGQARSRVPGGEVVGLAKRVSSGEDEQQAGMRLSRVEGAGQEGGRVLGGRCRVDRHLARQSSTPTGGDDWDEAPAWRR</sequence>
<feature type="region of interest" description="Disordered" evidence="1">
    <location>
        <begin position="1"/>
        <end position="92"/>
    </location>
</feature>
<dbReference type="AlphaFoldDB" id="A0A6G1CZI5"/>
<comment type="caution">
    <text evidence="2">The sequence shown here is derived from an EMBL/GenBank/DDBJ whole genome shotgun (WGS) entry which is preliminary data.</text>
</comment>
<protein>
    <recommendedName>
        <fullName evidence="4">DUF834 domain-containing protein</fullName>
    </recommendedName>
</protein>
<reference evidence="2 3" key="1">
    <citation type="submission" date="2019-11" db="EMBL/GenBank/DDBJ databases">
        <title>Whole genome sequence of Oryza granulata.</title>
        <authorList>
            <person name="Li W."/>
        </authorList>
    </citation>
    <scope>NUCLEOTIDE SEQUENCE [LARGE SCALE GENOMIC DNA]</scope>
    <source>
        <strain evidence="3">cv. Menghai</strain>
        <tissue evidence="2">Leaf</tissue>
    </source>
</reference>
<keyword evidence="3" id="KW-1185">Reference proteome</keyword>
<proteinExistence type="predicted"/>
<gene>
    <name evidence="2" type="ORF">E2562_004452</name>
</gene>